<gene>
    <name evidence="2" type="ORF">IAC10_13050</name>
</gene>
<name>A0A9D1F120_9BACT</name>
<dbReference type="SUPFAM" id="SSF46785">
    <property type="entry name" value="Winged helix' DNA-binding domain"/>
    <property type="match status" value="1"/>
</dbReference>
<comment type="caution">
    <text evidence="2">The sequence shown here is derived from an EMBL/GenBank/DDBJ whole genome shotgun (WGS) entry which is preliminary data.</text>
</comment>
<feature type="domain" description="HTH marR-type" evidence="1">
    <location>
        <begin position="25"/>
        <end position="125"/>
    </location>
</feature>
<reference evidence="2" key="1">
    <citation type="submission" date="2020-10" db="EMBL/GenBank/DDBJ databases">
        <authorList>
            <person name="Gilroy R."/>
        </authorList>
    </citation>
    <scope>NUCLEOTIDE SEQUENCE</scope>
    <source>
        <strain evidence="2">6276</strain>
    </source>
</reference>
<dbReference type="CDD" id="cd00090">
    <property type="entry name" value="HTH_ARSR"/>
    <property type="match status" value="1"/>
</dbReference>
<dbReference type="InterPro" id="IPR036390">
    <property type="entry name" value="WH_DNA-bd_sf"/>
</dbReference>
<evidence type="ECO:0000313" key="3">
    <source>
        <dbReference type="Proteomes" id="UP000823928"/>
    </source>
</evidence>
<evidence type="ECO:0000313" key="2">
    <source>
        <dbReference type="EMBL" id="HIS37526.1"/>
    </source>
</evidence>
<dbReference type="Gene3D" id="1.10.10.10">
    <property type="entry name" value="Winged helix-like DNA-binding domain superfamily/Winged helix DNA-binding domain"/>
    <property type="match status" value="1"/>
</dbReference>
<dbReference type="SMART" id="SM00347">
    <property type="entry name" value="HTH_MARR"/>
    <property type="match status" value="1"/>
</dbReference>
<dbReference type="Proteomes" id="UP000823928">
    <property type="component" value="Unassembled WGS sequence"/>
</dbReference>
<dbReference type="InterPro" id="IPR000835">
    <property type="entry name" value="HTH_MarR-typ"/>
</dbReference>
<protein>
    <submittedName>
        <fullName evidence="2">Winged helix-turn-helix transcriptional regulator</fullName>
    </submittedName>
</protein>
<sequence length="147" mass="17307">MDNELVKKIREFNRYYTVWLNVLTKGYLGTDFSWPESRTLFEIWLFPGINATELCEHLNMDKSYISRIISKFEKKGLITRELVLGSKGIKKLWLTEIGVEKAKQIDTNGDNQIIDKLKTMDDETCRKLCRAMVFIENTLREHEKGRN</sequence>
<dbReference type="EMBL" id="DVIU01000268">
    <property type="protein sequence ID" value="HIS37526.1"/>
    <property type="molecule type" value="Genomic_DNA"/>
</dbReference>
<proteinExistence type="predicted"/>
<dbReference type="InterPro" id="IPR036388">
    <property type="entry name" value="WH-like_DNA-bd_sf"/>
</dbReference>
<reference evidence="2" key="2">
    <citation type="journal article" date="2021" name="PeerJ">
        <title>Extensive microbial diversity within the chicken gut microbiome revealed by metagenomics and culture.</title>
        <authorList>
            <person name="Gilroy R."/>
            <person name="Ravi A."/>
            <person name="Getino M."/>
            <person name="Pursley I."/>
            <person name="Horton D.L."/>
            <person name="Alikhan N.F."/>
            <person name="Baker D."/>
            <person name="Gharbi K."/>
            <person name="Hall N."/>
            <person name="Watson M."/>
            <person name="Adriaenssens E.M."/>
            <person name="Foster-Nyarko E."/>
            <person name="Jarju S."/>
            <person name="Secka A."/>
            <person name="Antonio M."/>
            <person name="Oren A."/>
            <person name="Chaudhuri R.R."/>
            <person name="La Ragione R."/>
            <person name="Hildebrand F."/>
            <person name="Pallen M.J."/>
        </authorList>
    </citation>
    <scope>NUCLEOTIDE SEQUENCE</scope>
    <source>
        <strain evidence="2">6276</strain>
    </source>
</reference>
<dbReference type="Pfam" id="PF01047">
    <property type="entry name" value="MarR"/>
    <property type="match status" value="1"/>
</dbReference>
<dbReference type="AlphaFoldDB" id="A0A9D1F120"/>
<accession>A0A9D1F120</accession>
<dbReference type="GO" id="GO:0003700">
    <property type="term" value="F:DNA-binding transcription factor activity"/>
    <property type="evidence" value="ECO:0007669"/>
    <property type="project" value="InterPro"/>
</dbReference>
<organism evidence="2 3">
    <name type="scientific">Candidatus Scatousia excrementigallinarum</name>
    <dbReference type="NCBI Taxonomy" id="2840935"/>
    <lineage>
        <taxon>Bacteria</taxon>
        <taxon>Candidatus Scatousia</taxon>
    </lineage>
</organism>
<evidence type="ECO:0000259" key="1">
    <source>
        <dbReference type="SMART" id="SM00347"/>
    </source>
</evidence>
<dbReference type="InterPro" id="IPR011991">
    <property type="entry name" value="ArsR-like_HTH"/>
</dbReference>